<evidence type="ECO:0000256" key="3">
    <source>
        <dbReference type="ARBA" id="ARBA00022989"/>
    </source>
</evidence>
<feature type="domain" description="Neurotransmitter-gated ion-channel ligand-binding" evidence="6">
    <location>
        <begin position="9"/>
        <end position="136"/>
    </location>
</feature>
<dbReference type="SUPFAM" id="SSF90112">
    <property type="entry name" value="Neurotransmitter-gated ion-channel transmembrane pore"/>
    <property type="match status" value="1"/>
</dbReference>
<evidence type="ECO:0000259" key="6">
    <source>
        <dbReference type="Pfam" id="PF02931"/>
    </source>
</evidence>
<organism evidence="7 8">
    <name type="scientific">Mesorhabditis belari</name>
    <dbReference type="NCBI Taxonomy" id="2138241"/>
    <lineage>
        <taxon>Eukaryota</taxon>
        <taxon>Metazoa</taxon>
        <taxon>Ecdysozoa</taxon>
        <taxon>Nematoda</taxon>
        <taxon>Chromadorea</taxon>
        <taxon>Rhabditida</taxon>
        <taxon>Rhabditina</taxon>
        <taxon>Rhabditomorpha</taxon>
        <taxon>Rhabditoidea</taxon>
        <taxon>Rhabditidae</taxon>
        <taxon>Mesorhabditinae</taxon>
        <taxon>Mesorhabditis</taxon>
    </lineage>
</organism>
<dbReference type="WBParaSite" id="MBELARI_LOCUS19237">
    <property type="protein sequence ID" value="MBELARI_LOCUS19237"/>
    <property type="gene ID" value="MBELARI_LOCUS19237"/>
</dbReference>
<dbReference type="InterPro" id="IPR036719">
    <property type="entry name" value="Neuro-gated_channel_TM_sf"/>
</dbReference>
<dbReference type="PANTHER" id="PTHR18945">
    <property type="entry name" value="NEUROTRANSMITTER GATED ION CHANNEL"/>
    <property type="match status" value="1"/>
</dbReference>
<feature type="transmembrane region" description="Helical" evidence="5">
    <location>
        <begin position="616"/>
        <end position="636"/>
    </location>
</feature>
<dbReference type="SUPFAM" id="SSF63712">
    <property type="entry name" value="Nicotinic receptor ligand binding domain-like"/>
    <property type="match status" value="1"/>
</dbReference>
<protein>
    <recommendedName>
        <fullName evidence="6">Neurotransmitter-gated ion-channel ligand-binding domain-containing protein</fullName>
    </recommendedName>
</protein>
<accession>A0AAF3EYJ4</accession>
<keyword evidence="7" id="KW-1185">Reference proteome</keyword>
<feature type="transmembrane region" description="Helical" evidence="5">
    <location>
        <begin position="316"/>
        <end position="341"/>
    </location>
</feature>
<feature type="transmembrane region" description="Helical" evidence="5">
    <location>
        <begin position="544"/>
        <end position="564"/>
    </location>
</feature>
<feature type="transmembrane region" description="Helical" evidence="5">
    <location>
        <begin position="426"/>
        <end position="447"/>
    </location>
</feature>
<dbReference type="InterPro" id="IPR006201">
    <property type="entry name" value="Neur_channel"/>
</dbReference>
<dbReference type="Gene3D" id="1.20.58.390">
    <property type="entry name" value="Neurotransmitter-gated ion-channel transmembrane domain"/>
    <property type="match status" value="1"/>
</dbReference>
<feature type="transmembrane region" description="Helical" evidence="5">
    <location>
        <begin position="576"/>
        <end position="596"/>
    </location>
</feature>
<reference evidence="8" key="1">
    <citation type="submission" date="2024-02" db="UniProtKB">
        <authorList>
            <consortium name="WormBaseParasite"/>
        </authorList>
    </citation>
    <scope>IDENTIFICATION</scope>
</reference>
<evidence type="ECO:0000256" key="5">
    <source>
        <dbReference type="SAM" id="Phobius"/>
    </source>
</evidence>
<evidence type="ECO:0000256" key="2">
    <source>
        <dbReference type="ARBA" id="ARBA00022692"/>
    </source>
</evidence>
<proteinExistence type="predicted"/>
<evidence type="ECO:0000313" key="7">
    <source>
        <dbReference type="Proteomes" id="UP000887575"/>
    </source>
</evidence>
<feature type="transmembrane region" description="Helical" evidence="5">
    <location>
        <begin position="467"/>
        <end position="487"/>
    </location>
</feature>
<sequence length="673" mass="77324">MSEILTCERNHKTVLVNVSVPFIALGIALTEETQATLVYKLTLNWVDVRLRFDPIDYGNLTALYLPESEIWTPRYSVYNAMNTRAISKGRDSDVRIESDGRVEQSGYFFSKVLCFDHIQNFPFDKTSCGLVMSSSINMSVMRLTVVRAAFTTVRGNEEFTPTNYSAMYSLPNDPAMDNEIQLLITFQRNPVYFIIVVVIPATLVTILTVTGVLLPVSPNGDFDPVNIGLTSLLALSITLTVVADNLPRTIKVPLLGWFVLSCLAICVIAIFFGITFAKFKQLAKKPEIDLKAISTVFKGDQVVEIKRGRKRAIVRAIIKWFSIALFIFLQSALICNLLIFFSHTWREEKIDPFENYNQTDWEKLSAIKEKLWRFRELFIAAFLTCFLMGIYVCIIIGSLQGFFIPVEQIKEITPKLAARINNVIKWTWFLSMLLSLILSPFAIYFALTNERLVLPIRLLAASENLSKFVYCIWYLISNFCFLPTKIIRCGARLAYELRYISVWNIQMKIFMDFAQYTQMMISLSRFFAVSFDGIYFRYTLRLPLLQMAFPYLLRIAFEVIISFHDPYTLTISSFPMITQYYLLYVPWFIMSSLDLLTALRLRKVKRQGGKVKRAEILLMIQMLINSALVLFDAIVINSSQYVVQSFIGPEIRGVIFDYGLPFLEAFMFNPFSK</sequence>
<evidence type="ECO:0000256" key="1">
    <source>
        <dbReference type="ARBA" id="ARBA00004141"/>
    </source>
</evidence>
<feature type="transmembrane region" description="Helical" evidence="5">
    <location>
        <begin position="191"/>
        <end position="213"/>
    </location>
</feature>
<evidence type="ECO:0000256" key="4">
    <source>
        <dbReference type="ARBA" id="ARBA00023136"/>
    </source>
</evidence>
<keyword evidence="4 5" id="KW-0472">Membrane</keyword>
<dbReference type="InterPro" id="IPR038050">
    <property type="entry name" value="Neuro_actylchol_rec"/>
</dbReference>
<feature type="transmembrane region" description="Helical" evidence="5">
    <location>
        <begin position="377"/>
        <end position="405"/>
    </location>
</feature>
<keyword evidence="2 5" id="KW-0812">Transmembrane</keyword>
<keyword evidence="3 5" id="KW-1133">Transmembrane helix</keyword>
<dbReference type="AlphaFoldDB" id="A0AAF3EYJ4"/>
<dbReference type="GO" id="GO:0004888">
    <property type="term" value="F:transmembrane signaling receptor activity"/>
    <property type="evidence" value="ECO:0007669"/>
    <property type="project" value="InterPro"/>
</dbReference>
<dbReference type="Gene3D" id="2.70.170.10">
    <property type="entry name" value="Neurotransmitter-gated ion-channel ligand-binding domain"/>
    <property type="match status" value="1"/>
</dbReference>
<dbReference type="Proteomes" id="UP000887575">
    <property type="component" value="Unassembled WGS sequence"/>
</dbReference>
<comment type="subcellular location">
    <subcellularLocation>
        <location evidence="1">Membrane</location>
        <topology evidence="1">Multi-pass membrane protein</topology>
    </subcellularLocation>
</comment>
<dbReference type="Pfam" id="PF02931">
    <property type="entry name" value="Neur_chan_LBD"/>
    <property type="match status" value="1"/>
</dbReference>
<name>A0AAF3EYJ4_9BILA</name>
<feature type="transmembrane region" description="Helical" evidence="5">
    <location>
        <begin position="255"/>
        <end position="277"/>
    </location>
</feature>
<evidence type="ECO:0000313" key="8">
    <source>
        <dbReference type="WBParaSite" id="MBELARI_LOCUS19237"/>
    </source>
</evidence>
<dbReference type="GO" id="GO:0005230">
    <property type="term" value="F:extracellular ligand-gated monoatomic ion channel activity"/>
    <property type="evidence" value="ECO:0007669"/>
    <property type="project" value="InterPro"/>
</dbReference>
<dbReference type="CDD" id="cd18989">
    <property type="entry name" value="LGIC_ECD_cation"/>
    <property type="match status" value="1"/>
</dbReference>
<dbReference type="GO" id="GO:0016020">
    <property type="term" value="C:membrane"/>
    <property type="evidence" value="ECO:0007669"/>
    <property type="project" value="UniProtKB-SubCell"/>
</dbReference>
<dbReference type="InterPro" id="IPR036734">
    <property type="entry name" value="Neur_chan_lig-bd_sf"/>
</dbReference>
<dbReference type="InterPro" id="IPR006202">
    <property type="entry name" value="Neur_chan_lig-bd"/>
</dbReference>